<accession>A0A6B0QW72</accession>
<keyword evidence="3" id="KW-0597">Phosphoprotein</keyword>
<reference evidence="6" key="1">
    <citation type="submission" date="2019-10" db="EMBL/GenBank/DDBJ databases">
        <title>The sequence and de novo assembly of the wild yak genome.</title>
        <authorList>
            <person name="Liu Y."/>
        </authorList>
    </citation>
    <scope>NUCLEOTIDE SEQUENCE [LARGE SCALE GENOMIC DNA]</scope>
    <source>
        <strain evidence="6">WY2019</strain>
    </source>
</reference>
<evidence type="ECO:0000313" key="7">
    <source>
        <dbReference type="Proteomes" id="UP000322234"/>
    </source>
</evidence>
<protein>
    <submittedName>
        <fullName evidence="6">Uncharacterized protein</fullName>
    </submittedName>
</protein>
<dbReference type="EMBL" id="VBQZ03000006">
    <property type="protein sequence ID" value="MXQ81057.1"/>
    <property type="molecule type" value="Genomic_DNA"/>
</dbReference>
<dbReference type="GO" id="GO:0030018">
    <property type="term" value="C:Z disc"/>
    <property type="evidence" value="ECO:0007669"/>
    <property type="project" value="TreeGrafter"/>
</dbReference>
<evidence type="ECO:0000256" key="2">
    <source>
        <dbReference type="ARBA" id="ARBA00022490"/>
    </source>
</evidence>
<evidence type="ECO:0000256" key="5">
    <source>
        <dbReference type="SAM" id="MobiDB-lite"/>
    </source>
</evidence>
<organism evidence="6 7">
    <name type="scientific">Bos mutus</name>
    <name type="common">wild yak</name>
    <dbReference type="NCBI Taxonomy" id="72004"/>
    <lineage>
        <taxon>Eukaryota</taxon>
        <taxon>Metazoa</taxon>
        <taxon>Chordata</taxon>
        <taxon>Craniata</taxon>
        <taxon>Vertebrata</taxon>
        <taxon>Euteleostomi</taxon>
        <taxon>Mammalia</taxon>
        <taxon>Eutheria</taxon>
        <taxon>Laurasiatheria</taxon>
        <taxon>Artiodactyla</taxon>
        <taxon>Ruminantia</taxon>
        <taxon>Pecora</taxon>
        <taxon>Bovidae</taxon>
        <taxon>Bovinae</taxon>
        <taxon>Bos</taxon>
    </lineage>
</organism>
<comment type="caution">
    <text evidence="6">The sequence shown here is derived from an EMBL/GenBank/DDBJ whole genome shotgun (WGS) entry which is preliminary data.</text>
</comment>
<dbReference type="PANTHER" id="PTHR24217">
    <property type="entry name" value="PUTATIVE-RELATED"/>
    <property type="match status" value="1"/>
</dbReference>
<name>A0A6B0QW72_9CETA</name>
<keyword evidence="2" id="KW-0963">Cytoplasm</keyword>
<comment type="subcellular location">
    <subcellularLocation>
        <location evidence="1">Cytoplasm</location>
    </subcellularLocation>
</comment>
<evidence type="ECO:0000256" key="1">
    <source>
        <dbReference type="ARBA" id="ARBA00004496"/>
    </source>
</evidence>
<dbReference type="GO" id="GO:0032233">
    <property type="term" value="P:positive regulation of actin filament bundle assembly"/>
    <property type="evidence" value="ECO:0007669"/>
    <property type="project" value="TreeGrafter"/>
</dbReference>
<proteinExistence type="inferred from homology"/>
<dbReference type="Proteomes" id="UP000322234">
    <property type="component" value="Unassembled WGS sequence"/>
</dbReference>
<evidence type="ECO:0000256" key="3">
    <source>
        <dbReference type="ARBA" id="ARBA00022553"/>
    </source>
</evidence>
<sequence length="249" mass="27514">MPDDCILLTAAPNPHSKGVLMFKKRQQRDKKYTLVSFGAAVGTGAEEEDGLPPTSESELEEEAFSEARSLNNQSDWDSPYLDMELARPSSGTAEGRRLGGQSSEASRRGAQLFEQQCQRTASITQQLAQEEKGDFCTYFHRKMLQAKKAVPCKAGQLDNAPNACVCKSPIISNFASKSTAGELSKLTFKMCFSYPQCEEHNMNLTCIFETLVRTGARTQPELGEMVDFIIVYVFLSGFKGLLKDLLISL</sequence>
<dbReference type="GO" id="GO:0003779">
    <property type="term" value="F:actin binding"/>
    <property type="evidence" value="ECO:0007669"/>
    <property type="project" value="TreeGrafter"/>
</dbReference>
<dbReference type="GO" id="GO:0005634">
    <property type="term" value="C:nucleus"/>
    <property type="evidence" value="ECO:0007669"/>
    <property type="project" value="TreeGrafter"/>
</dbReference>
<comment type="similarity">
    <text evidence="4">Belongs to the synaptopodin family.</text>
</comment>
<gene>
    <name evidence="6" type="ORF">E5288_WYG012733</name>
</gene>
<feature type="region of interest" description="Disordered" evidence="5">
    <location>
        <begin position="65"/>
        <end position="105"/>
    </location>
</feature>
<dbReference type="InterPro" id="IPR051976">
    <property type="entry name" value="Synaptopodin_domain"/>
</dbReference>
<dbReference type="AlphaFoldDB" id="A0A6B0QW72"/>
<evidence type="ECO:0000313" key="6">
    <source>
        <dbReference type="EMBL" id="MXQ81057.1"/>
    </source>
</evidence>
<dbReference type="GO" id="GO:0015629">
    <property type="term" value="C:actin cytoskeleton"/>
    <property type="evidence" value="ECO:0007669"/>
    <property type="project" value="TreeGrafter"/>
</dbReference>
<keyword evidence="7" id="KW-1185">Reference proteome</keyword>
<dbReference type="PANTHER" id="PTHR24217:SF10">
    <property type="entry name" value="SYNAPTOPODIN 2-LIKE PROTEIN"/>
    <property type="match status" value="1"/>
</dbReference>
<evidence type="ECO:0000256" key="4">
    <source>
        <dbReference type="ARBA" id="ARBA00038161"/>
    </source>
</evidence>